<dbReference type="EMBL" id="QYYH01000271">
    <property type="protein sequence ID" value="RJY01495.1"/>
    <property type="molecule type" value="Genomic_DNA"/>
</dbReference>
<organism evidence="1 2">
    <name type="scientific">Parashewanella spongiae</name>
    <dbReference type="NCBI Taxonomy" id="342950"/>
    <lineage>
        <taxon>Bacteria</taxon>
        <taxon>Pseudomonadati</taxon>
        <taxon>Pseudomonadota</taxon>
        <taxon>Gammaproteobacteria</taxon>
        <taxon>Alteromonadales</taxon>
        <taxon>Shewanellaceae</taxon>
        <taxon>Parashewanella</taxon>
    </lineage>
</organism>
<accession>A0A3A6T956</accession>
<dbReference type="RefSeq" id="WP_121855303.1">
    <property type="nucleotide sequence ID" value="NZ_CP037952.1"/>
</dbReference>
<sequence length="175" mass="20294">MKAVHGFKHLYLRKNTYYFRLVLRRHRTKFQIILSLQTTNLSEAVVSLGKVNTEISRVKKLITVSSPNEVEAIRSSINGFKQRMQKQLQMHHLDSMVAEMEQSFNNTAHVAKLFSNIYPHDFPPRFELKIKELEAHIGQETYHEAVHDFVESLSNMDKQLFAIHLSNGLMNNSNG</sequence>
<keyword evidence="2" id="KW-1185">Reference proteome</keyword>
<proteinExistence type="predicted"/>
<evidence type="ECO:0000313" key="2">
    <source>
        <dbReference type="Proteomes" id="UP000273022"/>
    </source>
</evidence>
<comment type="caution">
    <text evidence="1">The sequence shown here is derived from an EMBL/GenBank/DDBJ whole genome shotgun (WGS) entry which is preliminary data.</text>
</comment>
<evidence type="ECO:0000313" key="1">
    <source>
        <dbReference type="EMBL" id="RJY01495.1"/>
    </source>
</evidence>
<reference evidence="1 2" key="1">
    <citation type="submission" date="2018-09" db="EMBL/GenBank/DDBJ databases">
        <title>Phylogeny of the Shewanellaceae, and recommendation for two new genera, Pseudoshewanella and Parashewanella.</title>
        <authorList>
            <person name="Wang G."/>
        </authorList>
    </citation>
    <scope>NUCLEOTIDE SEQUENCE [LARGE SCALE GENOMIC DNA]</scope>
    <source>
        <strain evidence="1 2">KCTC 22492</strain>
    </source>
</reference>
<dbReference type="OrthoDB" id="9784724at2"/>
<name>A0A3A6T956_9GAMM</name>
<dbReference type="Proteomes" id="UP000273022">
    <property type="component" value="Unassembled WGS sequence"/>
</dbReference>
<dbReference type="AlphaFoldDB" id="A0A3A6T956"/>
<gene>
    <name evidence="1" type="ORF">D5R81_19985</name>
</gene>
<protein>
    <submittedName>
        <fullName evidence="1">Uncharacterized protein</fullName>
    </submittedName>
</protein>